<reference evidence="1" key="2">
    <citation type="journal article" date="2022" name="New Phytol.">
        <title>Evolutionary transition to the ectomycorrhizal habit in the genomes of a hyperdiverse lineage of mushroom-forming fungi.</title>
        <authorList>
            <person name="Looney B."/>
            <person name="Miyauchi S."/>
            <person name="Morin E."/>
            <person name="Drula E."/>
            <person name="Courty P.E."/>
            <person name="Kohler A."/>
            <person name="Kuo A."/>
            <person name="LaButti K."/>
            <person name="Pangilinan J."/>
            <person name="Lipzen A."/>
            <person name="Riley R."/>
            <person name="Andreopoulos W."/>
            <person name="He G."/>
            <person name="Johnson J."/>
            <person name="Nolan M."/>
            <person name="Tritt A."/>
            <person name="Barry K.W."/>
            <person name="Grigoriev I.V."/>
            <person name="Nagy L.G."/>
            <person name="Hibbett D."/>
            <person name="Henrissat B."/>
            <person name="Matheny P.B."/>
            <person name="Labbe J."/>
            <person name="Martin F.M."/>
        </authorList>
    </citation>
    <scope>NUCLEOTIDE SEQUENCE</scope>
    <source>
        <strain evidence="1">EC-137</strain>
    </source>
</reference>
<dbReference type="EMBL" id="MU273793">
    <property type="protein sequence ID" value="KAI0028095.1"/>
    <property type="molecule type" value="Genomic_DNA"/>
</dbReference>
<proteinExistence type="predicted"/>
<sequence>MPPYLEDAWSDSDEELEDVETSVLLGVPDGYVDAESDLVDAAVSRIGGKPALLSSDVPFDSSLCKHCNLPMELLVQMWCPLEGSVHDRVLYVWGCARGACQRQPGTVRAWRALRYNGEYAAKLEKERSESKLAPIESPFASAFHTQNKANPFVMTNNPLAVQSGLGFDLFVDPSDSITKHGQAKKVSEVPLCDEQTGSDSDFDSIIVALNSVSLSDLPWASAPSYCPLYLSTVSEYFEPEREESKNVSMDASSEGQEARERWSAEIYEESLETDHVFDRFNHRVATEPQQCVRYDLGGTPLPFCTDETYIRLFPARGESITSTPVTKGAFTVSAPNAGRRAYDCNRLPACPTCGERRVFECQLMPNLINVVKDYGQNVPPEVKDTEEERREALEKLLKGKDEDARGMEWGTVLVFTCEKDCCPSVKARWREEHVLVQWDN</sequence>
<name>A0ACB8Q8V1_9AGAM</name>
<reference evidence="1" key="1">
    <citation type="submission" date="2021-02" db="EMBL/GenBank/DDBJ databases">
        <authorList>
            <consortium name="DOE Joint Genome Institute"/>
            <person name="Ahrendt S."/>
            <person name="Looney B.P."/>
            <person name="Miyauchi S."/>
            <person name="Morin E."/>
            <person name="Drula E."/>
            <person name="Courty P.E."/>
            <person name="Chicoki N."/>
            <person name="Fauchery L."/>
            <person name="Kohler A."/>
            <person name="Kuo A."/>
            <person name="Labutti K."/>
            <person name="Pangilinan J."/>
            <person name="Lipzen A."/>
            <person name="Riley R."/>
            <person name="Andreopoulos W."/>
            <person name="He G."/>
            <person name="Johnson J."/>
            <person name="Barry K.W."/>
            <person name="Grigoriev I.V."/>
            <person name="Nagy L."/>
            <person name="Hibbett D."/>
            <person name="Henrissat B."/>
            <person name="Matheny P.B."/>
            <person name="Labbe J."/>
            <person name="Martin F."/>
        </authorList>
    </citation>
    <scope>NUCLEOTIDE SEQUENCE</scope>
    <source>
        <strain evidence="1">EC-137</strain>
    </source>
</reference>
<evidence type="ECO:0000313" key="2">
    <source>
        <dbReference type="Proteomes" id="UP000814128"/>
    </source>
</evidence>
<organism evidence="1 2">
    <name type="scientific">Vararia minispora EC-137</name>
    <dbReference type="NCBI Taxonomy" id="1314806"/>
    <lineage>
        <taxon>Eukaryota</taxon>
        <taxon>Fungi</taxon>
        <taxon>Dikarya</taxon>
        <taxon>Basidiomycota</taxon>
        <taxon>Agaricomycotina</taxon>
        <taxon>Agaricomycetes</taxon>
        <taxon>Russulales</taxon>
        <taxon>Lachnocladiaceae</taxon>
        <taxon>Vararia</taxon>
    </lineage>
</organism>
<dbReference type="Proteomes" id="UP000814128">
    <property type="component" value="Unassembled WGS sequence"/>
</dbReference>
<evidence type="ECO:0000313" key="1">
    <source>
        <dbReference type="EMBL" id="KAI0028095.1"/>
    </source>
</evidence>
<accession>A0ACB8Q8V1</accession>
<gene>
    <name evidence="1" type="ORF">K488DRAFT_59565</name>
</gene>
<comment type="caution">
    <text evidence="1">The sequence shown here is derived from an EMBL/GenBank/DDBJ whole genome shotgun (WGS) entry which is preliminary data.</text>
</comment>
<keyword evidence="2" id="KW-1185">Reference proteome</keyword>
<protein>
    <submittedName>
        <fullName evidence="1">Programmed cell death protein 2</fullName>
    </submittedName>
</protein>